<accession>A0A2N8ZAX2</accession>
<keyword evidence="2" id="KW-1185">Reference proteome</keyword>
<dbReference type="Proteomes" id="UP000235828">
    <property type="component" value="Chromosome A"/>
</dbReference>
<dbReference type="AlphaFoldDB" id="A0A2N8ZAX2"/>
<gene>
    <name evidence="1" type="ORF">VTAP4600_A1063</name>
</gene>
<dbReference type="RefSeq" id="WP_102521775.1">
    <property type="nucleotide sequence ID" value="NZ_LT960611.1"/>
</dbReference>
<dbReference type="KEGG" id="vta:A1063"/>
<protein>
    <submittedName>
        <fullName evidence="1">Uncharacterized protein</fullName>
    </submittedName>
</protein>
<evidence type="ECO:0000313" key="2">
    <source>
        <dbReference type="Proteomes" id="UP000235828"/>
    </source>
</evidence>
<sequence>MSEHKTSQAQVLLTVSELKNLDSNEYLDHRMRISNKLSMDESNLDILMGAVVAMRVTPELRRRELNKKFPFLSNFLDVDFFITCADFREINALDQLLRQFENGHTIHISIEMYLEFGSKIHQRCRPDQDKTICRLGSAVIGVELQTGQVTYSYPLNQSRATLPYNVTQLMTQYAILNSSKLNWNGCFSATDFVLDASENTKLATFFNVEAGEDVEIVFTTRASNIVRNDKNLDIVCIQDDRNYEVCSEALHASNVIRFTDLLAL</sequence>
<proteinExistence type="predicted"/>
<reference evidence="1 2" key="1">
    <citation type="submission" date="2017-10" db="EMBL/GenBank/DDBJ databases">
        <authorList>
            <person name="Banno H."/>
            <person name="Chua N.-H."/>
        </authorList>
    </citation>
    <scope>NUCLEOTIDE SEQUENCE [LARGE SCALE GENOMIC DNA]</scope>
    <source>
        <strain evidence="1">Vibrio tapetis CECT4600</strain>
    </source>
</reference>
<organism evidence="1 2">
    <name type="scientific">Vibrio tapetis subsp. tapetis</name>
    <dbReference type="NCBI Taxonomy" id="1671868"/>
    <lineage>
        <taxon>Bacteria</taxon>
        <taxon>Pseudomonadati</taxon>
        <taxon>Pseudomonadota</taxon>
        <taxon>Gammaproteobacteria</taxon>
        <taxon>Vibrionales</taxon>
        <taxon>Vibrionaceae</taxon>
        <taxon>Vibrio</taxon>
    </lineage>
</organism>
<evidence type="ECO:0000313" key="1">
    <source>
        <dbReference type="EMBL" id="SON49042.1"/>
    </source>
</evidence>
<dbReference type="EMBL" id="LT960611">
    <property type="protein sequence ID" value="SON49042.1"/>
    <property type="molecule type" value="Genomic_DNA"/>
</dbReference>
<name>A0A2N8ZAX2_9VIBR</name>